<gene>
    <name evidence="2" type="ORF">HH1059_13200</name>
</gene>
<dbReference type="KEGG" id="hhk:HH1059_13200"/>
<sequence length="59" mass="6427">MGLAVGAGAAWVLSDEETREKLMRAGVNLYSNLTGGVEELKEQLADIQAELDAERHKNQ</sequence>
<proteinExistence type="predicted"/>
<evidence type="ECO:0008006" key="4">
    <source>
        <dbReference type="Google" id="ProtNLM"/>
    </source>
</evidence>
<dbReference type="EMBL" id="AP017372">
    <property type="protein sequence ID" value="BBE11057.1"/>
    <property type="molecule type" value="Genomic_DNA"/>
</dbReference>
<keyword evidence="1" id="KW-0175">Coiled coil</keyword>
<feature type="coiled-coil region" evidence="1">
    <location>
        <begin position="30"/>
        <end position="57"/>
    </location>
</feature>
<accession>A0A2Z6EZH4</accession>
<organism evidence="2 3">
    <name type="scientific">Halorhodospira halochloris</name>
    <name type="common">Ectothiorhodospira halochloris</name>
    <dbReference type="NCBI Taxonomy" id="1052"/>
    <lineage>
        <taxon>Bacteria</taxon>
        <taxon>Pseudomonadati</taxon>
        <taxon>Pseudomonadota</taxon>
        <taxon>Gammaproteobacteria</taxon>
        <taxon>Chromatiales</taxon>
        <taxon>Ectothiorhodospiraceae</taxon>
        <taxon>Halorhodospira</taxon>
    </lineage>
</organism>
<dbReference type="Proteomes" id="UP000218890">
    <property type="component" value="Chromosome"/>
</dbReference>
<keyword evidence="3" id="KW-1185">Reference proteome</keyword>
<protein>
    <recommendedName>
        <fullName evidence="4">YtxH domain-containing protein</fullName>
    </recommendedName>
</protein>
<dbReference type="OrthoDB" id="5797326at2"/>
<evidence type="ECO:0000313" key="2">
    <source>
        <dbReference type="EMBL" id="BBE11057.1"/>
    </source>
</evidence>
<dbReference type="STRING" id="1354791.M911_12885"/>
<evidence type="ECO:0000256" key="1">
    <source>
        <dbReference type="SAM" id="Coils"/>
    </source>
</evidence>
<dbReference type="AlphaFoldDB" id="A0A2Z6EZH4"/>
<name>A0A2Z6EZH4_HALHR</name>
<reference evidence="2" key="1">
    <citation type="submission" date="2016-02" db="EMBL/GenBank/DDBJ databases">
        <title>Halorhodospira halochloris DSM-1059 complete genome, version 2.</title>
        <authorList>
            <person name="Tsukatani Y."/>
        </authorList>
    </citation>
    <scope>NUCLEOTIDE SEQUENCE</scope>
    <source>
        <strain evidence="2">DSM 1059</strain>
    </source>
</reference>
<evidence type="ECO:0000313" key="3">
    <source>
        <dbReference type="Proteomes" id="UP000218890"/>
    </source>
</evidence>